<dbReference type="Proteomes" id="UP000761534">
    <property type="component" value="Unassembled WGS sequence"/>
</dbReference>
<evidence type="ECO:0000256" key="5">
    <source>
        <dbReference type="ARBA" id="ARBA00023235"/>
    </source>
</evidence>
<keyword evidence="4" id="KW-0576">Peroxisome</keyword>
<dbReference type="GO" id="GO:0006635">
    <property type="term" value="P:fatty acid beta-oxidation"/>
    <property type="evidence" value="ECO:0007669"/>
    <property type="project" value="TreeGrafter"/>
</dbReference>
<dbReference type="EMBL" id="SWFS01000132">
    <property type="protein sequence ID" value="KAA8915876.1"/>
    <property type="molecule type" value="Genomic_DNA"/>
</dbReference>
<gene>
    <name evidence="6" type="ORF">TRICI_001969</name>
</gene>
<dbReference type="Pfam" id="PF00378">
    <property type="entry name" value="ECH_1"/>
    <property type="match status" value="1"/>
</dbReference>
<evidence type="ECO:0000313" key="7">
    <source>
        <dbReference type="Proteomes" id="UP000761534"/>
    </source>
</evidence>
<comment type="caution">
    <text evidence="6">The sequence shown here is derived from an EMBL/GenBank/DDBJ whole genome shotgun (WGS) entry which is preliminary data.</text>
</comment>
<evidence type="ECO:0000256" key="1">
    <source>
        <dbReference type="ARBA" id="ARBA00004275"/>
    </source>
</evidence>
<dbReference type="GO" id="GO:0004165">
    <property type="term" value="F:delta(3)-delta(2)-enoyl-CoA isomerase activity"/>
    <property type="evidence" value="ECO:0007669"/>
    <property type="project" value="UniProtKB-ARBA"/>
</dbReference>
<dbReference type="InterPro" id="IPR001753">
    <property type="entry name" value="Enoyl-CoA_hydra/iso"/>
</dbReference>
<dbReference type="GO" id="GO:0005782">
    <property type="term" value="C:peroxisomal matrix"/>
    <property type="evidence" value="ECO:0007669"/>
    <property type="project" value="TreeGrafter"/>
</dbReference>
<name>A0A642V9A7_9ASCO</name>
<comment type="pathway">
    <text evidence="2">Lipid metabolism; fatty acid beta-oxidation.</text>
</comment>
<evidence type="ECO:0000256" key="4">
    <source>
        <dbReference type="ARBA" id="ARBA00023140"/>
    </source>
</evidence>
<dbReference type="PANTHER" id="PTHR43684">
    <property type="match status" value="1"/>
</dbReference>
<evidence type="ECO:0000313" key="6">
    <source>
        <dbReference type="EMBL" id="KAA8915876.1"/>
    </source>
</evidence>
<dbReference type="VEuPathDB" id="FungiDB:TRICI_001969"/>
<dbReference type="InterPro" id="IPR029045">
    <property type="entry name" value="ClpP/crotonase-like_dom_sf"/>
</dbReference>
<evidence type="ECO:0000256" key="2">
    <source>
        <dbReference type="ARBA" id="ARBA00005005"/>
    </source>
</evidence>
<organism evidence="6 7">
    <name type="scientific">Trichomonascus ciferrii</name>
    <dbReference type="NCBI Taxonomy" id="44093"/>
    <lineage>
        <taxon>Eukaryota</taxon>
        <taxon>Fungi</taxon>
        <taxon>Dikarya</taxon>
        <taxon>Ascomycota</taxon>
        <taxon>Saccharomycotina</taxon>
        <taxon>Dipodascomycetes</taxon>
        <taxon>Dipodascales</taxon>
        <taxon>Trichomonascaceae</taxon>
        <taxon>Trichomonascus</taxon>
        <taxon>Trichomonascus ciferrii complex</taxon>
    </lineage>
</organism>
<comment type="similarity">
    <text evidence="3">Belongs to the enoyl-CoA hydratase/isomerase family.</text>
</comment>
<evidence type="ECO:0000256" key="3">
    <source>
        <dbReference type="ARBA" id="ARBA00005254"/>
    </source>
</evidence>
<dbReference type="Gene3D" id="3.90.226.10">
    <property type="entry name" value="2-enoyl-CoA Hydratase, Chain A, domain 1"/>
    <property type="match status" value="1"/>
</dbReference>
<dbReference type="InterPro" id="IPR051053">
    <property type="entry name" value="ECH/Chromodomain_protein"/>
</dbReference>
<dbReference type="PANTHER" id="PTHR43684:SF1">
    <property type="entry name" value="ENOYL-COA DELTA ISOMERASE 2"/>
    <property type="match status" value="1"/>
</dbReference>
<dbReference type="AlphaFoldDB" id="A0A642V9A7"/>
<dbReference type="SUPFAM" id="SSF52096">
    <property type="entry name" value="ClpP/crotonase"/>
    <property type="match status" value="1"/>
</dbReference>
<comment type="subcellular location">
    <subcellularLocation>
        <location evidence="1">Peroxisome</location>
    </subcellularLocation>
</comment>
<dbReference type="CDD" id="cd06558">
    <property type="entry name" value="crotonase-like"/>
    <property type="match status" value="1"/>
</dbReference>
<dbReference type="OrthoDB" id="2018133at2759"/>
<protein>
    <submittedName>
        <fullName evidence="6">Uncharacterized protein</fullName>
    </submittedName>
</protein>
<reference evidence="6" key="1">
    <citation type="journal article" date="2019" name="G3 (Bethesda)">
        <title>Genome Assemblies of Two Rare Opportunistic Yeast Pathogens: Diutina rugosa (syn. Candida rugosa) and Trichomonascus ciferrii (syn. Candida ciferrii).</title>
        <authorList>
            <person name="Mixao V."/>
            <person name="Saus E."/>
            <person name="Hansen A.P."/>
            <person name="Lass-Florl C."/>
            <person name="Gabaldon T."/>
        </authorList>
    </citation>
    <scope>NUCLEOTIDE SEQUENCE</scope>
    <source>
        <strain evidence="6">CBS 4856</strain>
    </source>
</reference>
<keyword evidence="7" id="KW-1185">Reference proteome</keyword>
<accession>A0A642V9A7</accession>
<sequence length="281" mass="31152">MSSGELIKYEVKNRTAVITLNSPKNYNALDLNGYFLLNRLVQQAAQERGTVATLIQSTGKFFSAGANVKSATEGPEIPDNATDQEAFFEQQKYWFSTFGARNTSLTETFMTHPKVLVIAMNGPAIGLSAALVAHADFIYALDNAYLLTPFANLGLVAEGGSSYTLVQRLGLTKANEALLASKAIRADELYQRGFVNKLYKSGDYKSTEEFNESIQKLIEDTFYSLHTESVGDIKKLIRGPMEKFLIENNYKEVLGGVNKFSHGYPQERFAMMATGKLKHKL</sequence>
<dbReference type="FunFam" id="3.90.226.10:FF:000048">
    <property type="entry name" value="3,2-trans-enoyl-CoA isomerase"/>
    <property type="match status" value="1"/>
</dbReference>
<proteinExistence type="inferred from homology"/>
<keyword evidence="5" id="KW-0413">Isomerase</keyword>